<dbReference type="GeneID" id="19459875"/>
<proteinExistence type="predicted"/>
<dbReference type="OrthoDB" id="10601242at2759"/>
<keyword evidence="3" id="KW-1185">Reference proteome</keyword>
<name>S3CTB7_GLAL2</name>
<dbReference type="EMBL" id="KE145367">
    <property type="protein sequence ID" value="EPE29657.1"/>
    <property type="molecule type" value="Genomic_DNA"/>
</dbReference>
<dbReference type="AlphaFoldDB" id="S3CTB7"/>
<dbReference type="Proteomes" id="UP000016922">
    <property type="component" value="Unassembled WGS sequence"/>
</dbReference>
<feature type="region of interest" description="Disordered" evidence="1">
    <location>
        <begin position="45"/>
        <end position="76"/>
    </location>
</feature>
<feature type="compositionally biased region" description="Basic and acidic residues" evidence="1">
    <location>
        <begin position="45"/>
        <end position="61"/>
    </location>
</feature>
<evidence type="ECO:0000256" key="1">
    <source>
        <dbReference type="SAM" id="MobiDB-lite"/>
    </source>
</evidence>
<evidence type="ECO:0000313" key="2">
    <source>
        <dbReference type="EMBL" id="EPE29657.1"/>
    </source>
</evidence>
<gene>
    <name evidence="2" type="ORF">GLAREA_00817</name>
</gene>
<protein>
    <submittedName>
        <fullName evidence="2">Uncharacterized protein</fullName>
    </submittedName>
</protein>
<dbReference type="KEGG" id="glz:GLAREA_00817"/>
<dbReference type="HOGENOM" id="CLU_1194978_0_0_1"/>
<organism evidence="2 3">
    <name type="scientific">Glarea lozoyensis (strain ATCC 20868 / MF5171)</name>
    <dbReference type="NCBI Taxonomy" id="1116229"/>
    <lineage>
        <taxon>Eukaryota</taxon>
        <taxon>Fungi</taxon>
        <taxon>Dikarya</taxon>
        <taxon>Ascomycota</taxon>
        <taxon>Pezizomycotina</taxon>
        <taxon>Leotiomycetes</taxon>
        <taxon>Helotiales</taxon>
        <taxon>Helotiaceae</taxon>
        <taxon>Glarea</taxon>
    </lineage>
</organism>
<sequence>MLPVSIPRFRFRFGYTAQKANLQLSGSCFVSFMSSSERRIVVYRPRPEIHRPRQESRRDPELPSYNQLSESPPSYEAATASTFQNAFTIPVTIGAARTPHLFHQYPQASQQGPNQTRFQLPPSFTFTPQMQQALAPLRTPQPTAVAPTTPSPTAMAQPVYIPAYNYVSPHYPYGVHPASALGTHPQAIVMPYPATYPYVQYPPVYYPSYYYPATAAYQPYVIYPQYYVRSTT</sequence>
<dbReference type="RefSeq" id="XP_008083766.1">
    <property type="nucleotide sequence ID" value="XM_008085575.1"/>
</dbReference>
<evidence type="ECO:0000313" key="3">
    <source>
        <dbReference type="Proteomes" id="UP000016922"/>
    </source>
</evidence>
<accession>S3CTB7</accession>
<reference evidence="2 3" key="1">
    <citation type="journal article" date="2013" name="BMC Genomics">
        <title>Genomics-driven discovery of the pneumocandin biosynthetic gene cluster in the fungus Glarea lozoyensis.</title>
        <authorList>
            <person name="Chen L."/>
            <person name="Yue Q."/>
            <person name="Zhang X."/>
            <person name="Xiang M."/>
            <person name="Wang C."/>
            <person name="Li S."/>
            <person name="Che Y."/>
            <person name="Ortiz-Lopez F.J."/>
            <person name="Bills G.F."/>
            <person name="Liu X."/>
            <person name="An Z."/>
        </authorList>
    </citation>
    <scope>NUCLEOTIDE SEQUENCE [LARGE SCALE GENOMIC DNA]</scope>
    <source>
        <strain evidence="3">ATCC 20868 / MF5171</strain>
    </source>
</reference>